<reference evidence="2" key="1">
    <citation type="submission" date="2023-01" db="EMBL/GenBank/DDBJ databases">
        <title>Metagenome sequencing of chrysophaentin producing Chrysophaeum taylorii.</title>
        <authorList>
            <person name="Davison J."/>
            <person name="Bewley C."/>
        </authorList>
    </citation>
    <scope>NUCLEOTIDE SEQUENCE</scope>
    <source>
        <strain evidence="2">NIES-1699</strain>
    </source>
</reference>
<evidence type="ECO:0008006" key="4">
    <source>
        <dbReference type="Google" id="ProtNLM"/>
    </source>
</evidence>
<name>A0AAD7UPI6_9STRA</name>
<dbReference type="EMBL" id="JAQMWT010000005">
    <property type="protein sequence ID" value="KAJ8614469.1"/>
    <property type="molecule type" value="Genomic_DNA"/>
</dbReference>
<protein>
    <recommendedName>
        <fullName evidence="4">BZIP domain-containing protein</fullName>
    </recommendedName>
</protein>
<dbReference type="AlphaFoldDB" id="A0AAD7UPI6"/>
<comment type="caution">
    <text evidence="2">The sequence shown here is derived from an EMBL/GenBank/DDBJ whole genome shotgun (WGS) entry which is preliminary data.</text>
</comment>
<evidence type="ECO:0000313" key="2">
    <source>
        <dbReference type="EMBL" id="KAJ8614469.1"/>
    </source>
</evidence>
<proteinExistence type="predicted"/>
<keyword evidence="1" id="KW-0175">Coiled coil</keyword>
<evidence type="ECO:0000313" key="3">
    <source>
        <dbReference type="Proteomes" id="UP001230188"/>
    </source>
</evidence>
<sequence length="152" mass="17523">MFVPYTRNGPQHKEPVDASVDATSPHAAAIILADQQRRARNREYARQSRERKRRELEALHEHDNSLRSALIKAHRRIESLEDSLARSEHEISSVTQANHYANMELTQLRKHVAKVERDYSVLHSWMSQHAEFVAAASSMYNLPQLTPPHSRP</sequence>
<gene>
    <name evidence="2" type="ORF">CTAYLR_000846</name>
</gene>
<feature type="coiled-coil region" evidence="1">
    <location>
        <begin position="70"/>
        <end position="97"/>
    </location>
</feature>
<evidence type="ECO:0000256" key="1">
    <source>
        <dbReference type="SAM" id="Coils"/>
    </source>
</evidence>
<accession>A0AAD7UPI6</accession>
<keyword evidence="3" id="KW-1185">Reference proteome</keyword>
<organism evidence="2 3">
    <name type="scientific">Chrysophaeum taylorii</name>
    <dbReference type="NCBI Taxonomy" id="2483200"/>
    <lineage>
        <taxon>Eukaryota</taxon>
        <taxon>Sar</taxon>
        <taxon>Stramenopiles</taxon>
        <taxon>Ochrophyta</taxon>
        <taxon>Pelagophyceae</taxon>
        <taxon>Pelagomonadales</taxon>
        <taxon>Pelagomonadaceae</taxon>
        <taxon>Chrysophaeum</taxon>
    </lineage>
</organism>
<dbReference type="Proteomes" id="UP001230188">
    <property type="component" value="Unassembled WGS sequence"/>
</dbReference>